<evidence type="ECO:0000256" key="1">
    <source>
        <dbReference type="SAM" id="SignalP"/>
    </source>
</evidence>
<feature type="chain" id="PRO_5040261754" evidence="1">
    <location>
        <begin position="25"/>
        <end position="124"/>
    </location>
</feature>
<comment type="caution">
    <text evidence="2">The sequence shown here is derived from an EMBL/GenBank/DDBJ whole genome shotgun (WGS) entry which is preliminary data.</text>
</comment>
<keyword evidence="3" id="KW-1185">Reference proteome</keyword>
<protein>
    <submittedName>
        <fullName evidence="2">Uncharacterized protein</fullName>
    </submittedName>
</protein>
<sequence>MASILKGGRLTLALIILIVISSSSHIITTTATARTPYNHERQLGSLQIAIMTPYNKMMDPTGVEVEVEVEVVDHQNQNQYHAVQCQVRAFVGRVAVERLKWEGPNVASSTGGCTTSNNVSESIV</sequence>
<dbReference type="AlphaFoldDB" id="A0A9R1UMV8"/>
<organism evidence="2 3">
    <name type="scientific">Lactuca sativa</name>
    <name type="common">Garden lettuce</name>
    <dbReference type="NCBI Taxonomy" id="4236"/>
    <lineage>
        <taxon>Eukaryota</taxon>
        <taxon>Viridiplantae</taxon>
        <taxon>Streptophyta</taxon>
        <taxon>Embryophyta</taxon>
        <taxon>Tracheophyta</taxon>
        <taxon>Spermatophyta</taxon>
        <taxon>Magnoliopsida</taxon>
        <taxon>eudicotyledons</taxon>
        <taxon>Gunneridae</taxon>
        <taxon>Pentapetalae</taxon>
        <taxon>asterids</taxon>
        <taxon>campanulids</taxon>
        <taxon>Asterales</taxon>
        <taxon>Asteraceae</taxon>
        <taxon>Cichorioideae</taxon>
        <taxon>Cichorieae</taxon>
        <taxon>Lactucinae</taxon>
        <taxon>Lactuca</taxon>
    </lineage>
</organism>
<evidence type="ECO:0000313" key="3">
    <source>
        <dbReference type="Proteomes" id="UP000235145"/>
    </source>
</evidence>
<accession>A0A9R1UMV8</accession>
<keyword evidence="1" id="KW-0732">Signal</keyword>
<reference evidence="2 3" key="1">
    <citation type="journal article" date="2017" name="Nat. Commun.">
        <title>Genome assembly with in vitro proximity ligation data and whole-genome triplication in lettuce.</title>
        <authorList>
            <person name="Reyes-Chin-Wo S."/>
            <person name="Wang Z."/>
            <person name="Yang X."/>
            <person name="Kozik A."/>
            <person name="Arikit S."/>
            <person name="Song C."/>
            <person name="Xia L."/>
            <person name="Froenicke L."/>
            <person name="Lavelle D.O."/>
            <person name="Truco M.J."/>
            <person name="Xia R."/>
            <person name="Zhu S."/>
            <person name="Xu C."/>
            <person name="Xu H."/>
            <person name="Xu X."/>
            <person name="Cox K."/>
            <person name="Korf I."/>
            <person name="Meyers B.C."/>
            <person name="Michelmore R.W."/>
        </authorList>
    </citation>
    <scope>NUCLEOTIDE SEQUENCE [LARGE SCALE GENOMIC DNA]</scope>
    <source>
        <strain evidence="3">cv. Salinas</strain>
        <tissue evidence="2">Seedlings</tissue>
    </source>
</reference>
<dbReference type="Proteomes" id="UP000235145">
    <property type="component" value="Unassembled WGS sequence"/>
</dbReference>
<feature type="signal peptide" evidence="1">
    <location>
        <begin position="1"/>
        <end position="24"/>
    </location>
</feature>
<proteinExistence type="predicted"/>
<evidence type="ECO:0000313" key="2">
    <source>
        <dbReference type="EMBL" id="KAJ0190385.1"/>
    </source>
</evidence>
<gene>
    <name evidence="2" type="ORF">LSAT_V11C800401650</name>
</gene>
<dbReference type="EMBL" id="NBSK02000008">
    <property type="protein sequence ID" value="KAJ0190385.1"/>
    <property type="molecule type" value="Genomic_DNA"/>
</dbReference>
<name>A0A9R1UMV8_LACSA</name>